<dbReference type="AlphaFoldDB" id="A0A8T0J5X3"/>
<keyword evidence="1" id="KW-0732">Signal</keyword>
<dbReference type="EMBL" id="CM026421">
    <property type="protein sequence ID" value="KAG0590409.1"/>
    <property type="molecule type" value="Genomic_DNA"/>
</dbReference>
<comment type="caution">
    <text evidence="2">The sequence shown here is derived from an EMBL/GenBank/DDBJ whole genome shotgun (WGS) entry which is preliminary data.</text>
</comment>
<reference evidence="2" key="1">
    <citation type="submission" date="2020-06" db="EMBL/GenBank/DDBJ databases">
        <title>WGS assembly of Ceratodon purpureus strain R40.</title>
        <authorList>
            <person name="Carey S.B."/>
            <person name="Jenkins J."/>
            <person name="Shu S."/>
            <person name="Lovell J.T."/>
            <person name="Sreedasyam A."/>
            <person name="Maumus F."/>
            <person name="Tiley G.P."/>
            <person name="Fernandez-Pozo N."/>
            <person name="Barry K."/>
            <person name="Chen C."/>
            <person name="Wang M."/>
            <person name="Lipzen A."/>
            <person name="Daum C."/>
            <person name="Saski C.A."/>
            <person name="Payton A.C."/>
            <person name="Mcbreen J.C."/>
            <person name="Conrad R.E."/>
            <person name="Kollar L.M."/>
            <person name="Olsson S."/>
            <person name="Huttunen S."/>
            <person name="Landis J.B."/>
            <person name="Wickett N.J."/>
            <person name="Johnson M.G."/>
            <person name="Rensing S.A."/>
            <person name="Grimwood J."/>
            <person name="Schmutz J."/>
            <person name="Mcdaniel S.F."/>
        </authorList>
    </citation>
    <scope>NUCLEOTIDE SEQUENCE</scope>
    <source>
        <strain evidence="2">R40</strain>
    </source>
</reference>
<sequence>MLESTFVTMSTVLLSASFFGLLDVNEYINRVCFAKIKSSSFHEFLAIKELTGKS</sequence>
<gene>
    <name evidence="2" type="ORF">KC19_1G097400</name>
</gene>
<dbReference type="Proteomes" id="UP000822688">
    <property type="component" value="Chromosome 1"/>
</dbReference>
<proteinExistence type="predicted"/>
<accession>A0A8T0J5X3</accession>
<feature type="chain" id="PRO_5035779449" evidence="1">
    <location>
        <begin position="17"/>
        <end position="54"/>
    </location>
</feature>
<protein>
    <submittedName>
        <fullName evidence="2">Uncharacterized protein</fullName>
    </submittedName>
</protein>
<feature type="signal peptide" evidence="1">
    <location>
        <begin position="1"/>
        <end position="16"/>
    </location>
</feature>
<evidence type="ECO:0000313" key="3">
    <source>
        <dbReference type="Proteomes" id="UP000822688"/>
    </source>
</evidence>
<name>A0A8T0J5X3_CERPU</name>
<organism evidence="2 3">
    <name type="scientific">Ceratodon purpureus</name>
    <name type="common">Fire moss</name>
    <name type="synonym">Dicranum purpureum</name>
    <dbReference type="NCBI Taxonomy" id="3225"/>
    <lineage>
        <taxon>Eukaryota</taxon>
        <taxon>Viridiplantae</taxon>
        <taxon>Streptophyta</taxon>
        <taxon>Embryophyta</taxon>
        <taxon>Bryophyta</taxon>
        <taxon>Bryophytina</taxon>
        <taxon>Bryopsida</taxon>
        <taxon>Dicranidae</taxon>
        <taxon>Pseudoditrichales</taxon>
        <taxon>Ditrichaceae</taxon>
        <taxon>Ceratodon</taxon>
    </lineage>
</organism>
<evidence type="ECO:0000256" key="1">
    <source>
        <dbReference type="SAM" id="SignalP"/>
    </source>
</evidence>
<keyword evidence="3" id="KW-1185">Reference proteome</keyword>
<evidence type="ECO:0000313" key="2">
    <source>
        <dbReference type="EMBL" id="KAG0590409.1"/>
    </source>
</evidence>